<keyword evidence="3" id="KW-1185">Reference proteome</keyword>
<feature type="transmembrane region" description="Helical" evidence="1">
    <location>
        <begin position="231"/>
        <end position="252"/>
    </location>
</feature>
<feature type="transmembrane region" description="Helical" evidence="1">
    <location>
        <begin position="481"/>
        <end position="501"/>
    </location>
</feature>
<reference evidence="3" key="1">
    <citation type="journal article" date="2019" name="Int. J. Syst. Evol. Microbiol.">
        <title>The Global Catalogue of Microorganisms (GCM) 10K type strain sequencing project: providing services to taxonomists for standard genome sequencing and annotation.</title>
        <authorList>
            <consortium name="The Broad Institute Genomics Platform"/>
            <consortium name="The Broad Institute Genome Sequencing Center for Infectious Disease"/>
            <person name="Wu L."/>
            <person name="Ma J."/>
        </authorList>
    </citation>
    <scope>NUCLEOTIDE SEQUENCE [LARGE SCALE GENOMIC DNA]</scope>
    <source>
        <strain evidence="3">CGMCC 4.6997</strain>
    </source>
</reference>
<feature type="transmembrane region" description="Helical" evidence="1">
    <location>
        <begin position="102"/>
        <end position="128"/>
    </location>
</feature>
<proteinExistence type="predicted"/>
<protein>
    <submittedName>
        <fullName evidence="2">Transporter</fullName>
    </submittedName>
</protein>
<evidence type="ECO:0000256" key="1">
    <source>
        <dbReference type="SAM" id="Phobius"/>
    </source>
</evidence>
<comment type="caution">
    <text evidence="2">The sequence shown here is derived from an EMBL/GenBank/DDBJ whole genome shotgun (WGS) entry which is preliminary data.</text>
</comment>
<feature type="transmembrane region" description="Helical" evidence="1">
    <location>
        <begin position="60"/>
        <end position="81"/>
    </location>
</feature>
<feature type="transmembrane region" description="Helical" evidence="1">
    <location>
        <begin position="452"/>
        <end position="475"/>
    </location>
</feature>
<organism evidence="2 3">
    <name type="scientific">Lysinimonas soli</name>
    <dbReference type="NCBI Taxonomy" id="1074233"/>
    <lineage>
        <taxon>Bacteria</taxon>
        <taxon>Bacillati</taxon>
        <taxon>Actinomycetota</taxon>
        <taxon>Actinomycetes</taxon>
        <taxon>Micrococcales</taxon>
        <taxon>Microbacteriaceae</taxon>
        <taxon>Lysinimonas</taxon>
    </lineage>
</organism>
<feature type="transmembrane region" description="Helical" evidence="1">
    <location>
        <begin position="201"/>
        <end position="219"/>
    </location>
</feature>
<feature type="transmembrane region" description="Helical" evidence="1">
    <location>
        <begin position="306"/>
        <end position="325"/>
    </location>
</feature>
<dbReference type="EMBL" id="JBHSMG010000004">
    <property type="protein sequence ID" value="MFC5503342.1"/>
    <property type="molecule type" value="Genomic_DNA"/>
</dbReference>
<keyword evidence="1" id="KW-0812">Transmembrane</keyword>
<dbReference type="RefSeq" id="WP_386741055.1">
    <property type="nucleotide sequence ID" value="NZ_JBHSMG010000004.1"/>
</dbReference>
<feature type="transmembrane region" description="Helical" evidence="1">
    <location>
        <begin position="173"/>
        <end position="195"/>
    </location>
</feature>
<sequence length="524" mass="52947">MVATLLSLRFRVLANTLRRNTIQLLAVIFGALQALVVLSLVIAGLAALADYPQPVQQATVVIGGVALTLGWFLIPLIATGIEPTLDPLKLSPFPIPVGRLMTAMTLVGATWIPGIVTLLASVGTALAWRQTPGAAWAAVGCGAIATLLCIVGSRMTATVTANLVAGRRPLVRVAVLAVAAIVLLGPVALALVAGLASDEPFSVTAQVLGATPFGAIWSVPGQLVAGHPDRAVLALGLSLITLALMVVIWRSALLATFRYRGGGARVRAVAGGRLGVFGVVPATPAGAIAARSLIYWFRDARFARQLILVPLMPALLVLLAALVQASGLVDVAAPIVAGLLPLTLFAVISYDGTAFALHLASGVRGRDDRIGRALALLVFALPSVLVVAVVSLAVAGAERDLPAVLGISLGVLLSGLAVISVSSASIVVPVARAGGNPFTAAAGSGMTSIAGSYAVTGVTIALALPELGLGIASLASGSRPLGWAALVVGVGWGAASHVIGVRVGGRILDRTGPALLARMRRTGG</sequence>
<keyword evidence="1" id="KW-1133">Transmembrane helix</keyword>
<name>A0ABW0NVP2_9MICO</name>
<dbReference type="Proteomes" id="UP001596039">
    <property type="component" value="Unassembled WGS sequence"/>
</dbReference>
<feature type="transmembrane region" description="Helical" evidence="1">
    <location>
        <begin position="21"/>
        <end position="48"/>
    </location>
</feature>
<gene>
    <name evidence="2" type="ORF">ACFPJ4_13930</name>
</gene>
<feature type="transmembrane region" description="Helical" evidence="1">
    <location>
        <begin position="134"/>
        <end position="152"/>
    </location>
</feature>
<feature type="transmembrane region" description="Helical" evidence="1">
    <location>
        <begin position="403"/>
        <end position="431"/>
    </location>
</feature>
<feature type="transmembrane region" description="Helical" evidence="1">
    <location>
        <begin position="331"/>
        <end position="352"/>
    </location>
</feature>
<evidence type="ECO:0000313" key="3">
    <source>
        <dbReference type="Proteomes" id="UP001596039"/>
    </source>
</evidence>
<evidence type="ECO:0000313" key="2">
    <source>
        <dbReference type="EMBL" id="MFC5503342.1"/>
    </source>
</evidence>
<feature type="transmembrane region" description="Helical" evidence="1">
    <location>
        <begin position="272"/>
        <end position="294"/>
    </location>
</feature>
<accession>A0ABW0NVP2</accession>
<feature type="transmembrane region" description="Helical" evidence="1">
    <location>
        <begin position="373"/>
        <end position="397"/>
    </location>
</feature>
<keyword evidence="1" id="KW-0472">Membrane</keyword>